<keyword evidence="2" id="KW-0648">Protein biosynthesis</keyword>
<keyword evidence="3" id="KW-0175">Coiled coil</keyword>
<organism evidence="4 5">
    <name type="scientific">Saltatorellus ferox</name>
    <dbReference type="NCBI Taxonomy" id="2528018"/>
    <lineage>
        <taxon>Bacteria</taxon>
        <taxon>Pseudomonadati</taxon>
        <taxon>Planctomycetota</taxon>
        <taxon>Planctomycetia</taxon>
        <taxon>Planctomycetia incertae sedis</taxon>
        <taxon>Saltatorellus</taxon>
    </lineage>
</organism>
<dbReference type="NCBIfam" id="TIGR00079">
    <property type="entry name" value="pept_deformyl"/>
    <property type="match status" value="1"/>
</dbReference>
<keyword evidence="2" id="KW-0408">Iron</keyword>
<dbReference type="EMBL" id="CP036434">
    <property type="protein sequence ID" value="QDV09681.1"/>
    <property type="molecule type" value="Genomic_DNA"/>
</dbReference>
<feature type="binding site" evidence="2">
    <location>
        <position position="140"/>
    </location>
    <ligand>
        <name>Fe cation</name>
        <dbReference type="ChEBI" id="CHEBI:24875"/>
    </ligand>
</feature>
<dbReference type="GO" id="GO:0006412">
    <property type="term" value="P:translation"/>
    <property type="evidence" value="ECO:0007669"/>
    <property type="project" value="UniProtKB-UniRule"/>
</dbReference>
<evidence type="ECO:0000256" key="3">
    <source>
        <dbReference type="SAM" id="Coils"/>
    </source>
</evidence>
<feature type="coiled-coil region" evidence="3">
    <location>
        <begin position="162"/>
        <end position="189"/>
    </location>
</feature>
<sequence length="196" mass="22030">MTEPKTFDVVLFPDPVLRKETEDVVAFDDDLRATVAGMLERMFESHGVGLAAPQVGLTQRLFVLNDEGDREKPERNMAIINPTIKKTFGKKTKHEEGCLSLPGVDAEITRPDGCLVHGFDEHGNEFEKEFTGFLSRIIQHEYDHLQGVLLVDRMTPADKMRNRDAVEELKDQYRQFKAAQAREAAAEAESNGEAKA</sequence>
<proteinExistence type="inferred from homology"/>
<dbReference type="EC" id="3.5.1.88" evidence="2"/>
<comment type="similarity">
    <text evidence="1 2">Belongs to the polypeptide deformylase family.</text>
</comment>
<reference evidence="4 5" key="1">
    <citation type="submission" date="2019-02" db="EMBL/GenBank/DDBJ databases">
        <title>Deep-cultivation of Planctomycetes and their phenomic and genomic characterization uncovers novel biology.</title>
        <authorList>
            <person name="Wiegand S."/>
            <person name="Jogler M."/>
            <person name="Boedeker C."/>
            <person name="Pinto D."/>
            <person name="Vollmers J."/>
            <person name="Rivas-Marin E."/>
            <person name="Kohn T."/>
            <person name="Peeters S.H."/>
            <person name="Heuer A."/>
            <person name="Rast P."/>
            <person name="Oberbeckmann S."/>
            <person name="Bunk B."/>
            <person name="Jeske O."/>
            <person name="Meyerdierks A."/>
            <person name="Storesund J.E."/>
            <person name="Kallscheuer N."/>
            <person name="Luecker S."/>
            <person name="Lage O.M."/>
            <person name="Pohl T."/>
            <person name="Merkel B.J."/>
            <person name="Hornburger P."/>
            <person name="Mueller R.-W."/>
            <person name="Bruemmer F."/>
            <person name="Labrenz M."/>
            <person name="Spormann A.M."/>
            <person name="Op den Camp H."/>
            <person name="Overmann J."/>
            <person name="Amann R."/>
            <person name="Jetten M.S.M."/>
            <person name="Mascher T."/>
            <person name="Medema M.H."/>
            <person name="Devos D.P."/>
            <person name="Kaster A.-K."/>
            <person name="Ovreas L."/>
            <person name="Rohde M."/>
            <person name="Galperin M.Y."/>
            <person name="Jogler C."/>
        </authorList>
    </citation>
    <scope>NUCLEOTIDE SEQUENCE [LARGE SCALE GENOMIC DNA]</scope>
    <source>
        <strain evidence="4 5">Poly30</strain>
    </source>
</reference>
<comment type="catalytic activity">
    <reaction evidence="2">
        <text>N-terminal N-formyl-L-methionyl-[peptide] + H2O = N-terminal L-methionyl-[peptide] + formate</text>
        <dbReference type="Rhea" id="RHEA:24420"/>
        <dbReference type="Rhea" id="RHEA-COMP:10639"/>
        <dbReference type="Rhea" id="RHEA-COMP:10640"/>
        <dbReference type="ChEBI" id="CHEBI:15377"/>
        <dbReference type="ChEBI" id="CHEBI:15740"/>
        <dbReference type="ChEBI" id="CHEBI:49298"/>
        <dbReference type="ChEBI" id="CHEBI:64731"/>
        <dbReference type="EC" id="3.5.1.88"/>
    </reaction>
</comment>
<dbReference type="InterPro" id="IPR036821">
    <property type="entry name" value="Peptide_deformylase_sf"/>
</dbReference>
<dbReference type="Pfam" id="PF01327">
    <property type="entry name" value="Pep_deformylase"/>
    <property type="match status" value="1"/>
</dbReference>
<dbReference type="NCBIfam" id="NF001159">
    <property type="entry name" value="PRK00150.1-3"/>
    <property type="match status" value="1"/>
</dbReference>
<dbReference type="HAMAP" id="MF_00163">
    <property type="entry name" value="Pep_deformylase"/>
    <property type="match status" value="1"/>
</dbReference>
<evidence type="ECO:0000256" key="2">
    <source>
        <dbReference type="HAMAP-Rule" id="MF_00163"/>
    </source>
</evidence>
<dbReference type="OrthoDB" id="9784988at2"/>
<feature type="binding site" evidence="2">
    <location>
        <position position="98"/>
    </location>
    <ligand>
        <name>Fe cation</name>
        <dbReference type="ChEBI" id="CHEBI:24875"/>
    </ligand>
</feature>
<evidence type="ECO:0000313" key="4">
    <source>
        <dbReference type="EMBL" id="QDV09681.1"/>
    </source>
</evidence>
<dbReference type="InterPro" id="IPR023635">
    <property type="entry name" value="Peptide_deformylase"/>
</dbReference>
<dbReference type="PRINTS" id="PR01576">
    <property type="entry name" value="PDEFORMYLASE"/>
</dbReference>
<protein>
    <recommendedName>
        <fullName evidence="2">Peptide deformylase</fullName>
        <shortName evidence="2">PDF</shortName>
        <ecNumber evidence="2">3.5.1.88</ecNumber>
    </recommendedName>
    <alternativeName>
        <fullName evidence="2">Polypeptide deformylase</fullName>
    </alternativeName>
</protein>
<comment type="cofactor">
    <cofactor evidence="2">
        <name>Fe(2+)</name>
        <dbReference type="ChEBI" id="CHEBI:29033"/>
    </cofactor>
    <text evidence="2">Binds 1 Fe(2+) ion.</text>
</comment>
<dbReference type="SUPFAM" id="SSF56420">
    <property type="entry name" value="Peptide deformylase"/>
    <property type="match status" value="1"/>
</dbReference>
<dbReference type="GO" id="GO:0042586">
    <property type="term" value="F:peptide deformylase activity"/>
    <property type="evidence" value="ECO:0007669"/>
    <property type="project" value="UniProtKB-UniRule"/>
</dbReference>
<dbReference type="Proteomes" id="UP000320390">
    <property type="component" value="Chromosome"/>
</dbReference>
<evidence type="ECO:0000256" key="1">
    <source>
        <dbReference type="ARBA" id="ARBA00010759"/>
    </source>
</evidence>
<dbReference type="GO" id="GO:0046872">
    <property type="term" value="F:metal ion binding"/>
    <property type="evidence" value="ECO:0007669"/>
    <property type="project" value="UniProtKB-KW"/>
</dbReference>
<dbReference type="PIRSF" id="PIRSF004749">
    <property type="entry name" value="Pep_def"/>
    <property type="match status" value="1"/>
</dbReference>
<evidence type="ECO:0000313" key="5">
    <source>
        <dbReference type="Proteomes" id="UP000320390"/>
    </source>
</evidence>
<keyword evidence="2" id="KW-0479">Metal-binding</keyword>
<dbReference type="RefSeq" id="WP_145204469.1">
    <property type="nucleotide sequence ID" value="NZ_CP036434.1"/>
</dbReference>
<gene>
    <name evidence="2 4" type="primary">def</name>
    <name evidence="4" type="ORF">Poly30_52390</name>
</gene>
<accession>A0A518F030</accession>
<dbReference type="Gene3D" id="3.90.45.10">
    <property type="entry name" value="Peptide deformylase"/>
    <property type="match status" value="1"/>
</dbReference>
<comment type="function">
    <text evidence="2">Removes the formyl group from the N-terminal Met of newly synthesized proteins. Requires at least a dipeptide for an efficient rate of reaction. N-terminal L-methionine is a prerequisite for activity but the enzyme has broad specificity at other positions.</text>
</comment>
<keyword evidence="5" id="KW-1185">Reference proteome</keyword>
<name>A0A518F030_9BACT</name>
<dbReference type="PANTHER" id="PTHR10458:SF22">
    <property type="entry name" value="PEPTIDE DEFORMYLASE"/>
    <property type="match status" value="1"/>
</dbReference>
<feature type="active site" evidence="2">
    <location>
        <position position="141"/>
    </location>
</feature>
<dbReference type="PANTHER" id="PTHR10458">
    <property type="entry name" value="PEPTIDE DEFORMYLASE"/>
    <property type="match status" value="1"/>
</dbReference>
<dbReference type="CDD" id="cd00487">
    <property type="entry name" value="Pep_deformylase"/>
    <property type="match status" value="1"/>
</dbReference>
<feature type="binding site" evidence="2">
    <location>
        <position position="144"/>
    </location>
    <ligand>
        <name>Fe cation</name>
        <dbReference type="ChEBI" id="CHEBI:24875"/>
    </ligand>
</feature>
<keyword evidence="2 4" id="KW-0378">Hydrolase</keyword>
<dbReference type="AlphaFoldDB" id="A0A518F030"/>